<evidence type="ECO:0000313" key="3">
    <source>
        <dbReference type="EMBL" id="UXN68156.1"/>
    </source>
</evidence>
<dbReference type="EMBL" id="CP104964">
    <property type="protein sequence ID" value="UXN68156.1"/>
    <property type="molecule type" value="Genomic_DNA"/>
</dbReference>
<evidence type="ECO:0000313" key="4">
    <source>
        <dbReference type="Proteomes" id="UP001061862"/>
    </source>
</evidence>
<dbReference type="CDD" id="cd07067">
    <property type="entry name" value="HP_PGM_like"/>
    <property type="match status" value="1"/>
</dbReference>
<dbReference type="Pfam" id="PF00300">
    <property type="entry name" value="His_Phos_1"/>
    <property type="match status" value="1"/>
</dbReference>
<name>A0ABY6CAZ8_9HYPH</name>
<dbReference type="InterPro" id="IPR050275">
    <property type="entry name" value="PGM_Phosphatase"/>
</dbReference>
<dbReference type="SUPFAM" id="SSF53254">
    <property type="entry name" value="Phosphoglycerate mutase-like"/>
    <property type="match status" value="1"/>
</dbReference>
<geneLocation type="plasmid" evidence="3 4">
    <name>p_unnamed1</name>
</geneLocation>
<dbReference type="Proteomes" id="UP001061862">
    <property type="component" value="Plasmid p_unnamed1"/>
</dbReference>
<gene>
    <name evidence="3" type="ORF">N8A98_01195</name>
</gene>
<keyword evidence="3" id="KW-0614">Plasmid</keyword>
<keyword evidence="1" id="KW-0324">Glycolysis</keyword>
<dbReference type="InterPro" id="IPR029033">
    <property type="entry name" value="His_PPase_superfam"/>
</dbReference>
<dbReference type="SMART" id="SM00855">
    <property type="entry name" value="PGAM"/>
    <property type="match status" value="1"/>
</dbReference>
<evidence type="ECO:0000256" key="2">
    <source>
        <dbReference type="ARBA" id="ARBA00023235"/>
    </source>
</evidence>
<dbReference type="PANTHER" id="PTHR48100">
    <property type="entry name" value="BROAD-SPECIFICITY PHOSPHATASE YOR283W-RELATED"/>
    <property type="match status" value="1"/>
</dbReference>
<keyword evidence="4" id="KW-1185">Reference proteome</keyword>
<protein>
    <submittedName>
        <fullName evidence="3">Histidine phosphatase family protein</fullName>
    </submittedName>
</protein>
<dbReference type="PIRSF" id="PIRSF000709">
    <property type="entry name" value="6PFK_2-Ptase"/>
    <property type="match status" value="1"/>
</dbReference>
<keyword evidence="2" id="KW-0413">Isomerase</keyword>
<dbReference type="RefSeq" id="WP_113121578.1">
    <property type="nucleotide sequence ID" value="NZ_CP104964.1"/>
</dbReference>
<dbReference type="InterPro" id="IPR013078">
    <property type="entry name" value="His_Pase_superF_clade-1"/>
</dbReference>
<dbReference type="PANTHER" id="PTHR48100:SF1">
    <property type="entry name" value="HISTIDINE PHOSPHATASE FAMILY PROTEIN-RELATED"/>
    <property type="match status" value="1"/>
</dbReference>
<proteinExistence type="predicted"/>
<evidence type="ECO:0000256" key="1">
    <source>
        <dbReference type="ARBA" id="ARBA00023152"/>
    </source>
</evidence>
<sequence>MKRLLLVRHGESEWNAARRLQGQADIGLSETGEAQAVSLAPTIAKLAPDRVITSDLRRARRTADLLGFPEAVKEPGLREVDVGAWTGREIETIIADEPDAYRAWRAGTFAPEGGEDWESFATRTATATKAAFENANRLLVVCHGGVIRALLQTFLDLPPRRIIPVGPASLTILASKPNEDEMRLEVFNFTPGGLVLDAPD</sequence>
<accession>A0ABY6CAZ8</accession>
<reference evidence="3 4" key="1">
    <citation type="submission" date="2022-09" db="EMBL/GenBank/DDBJ databases">
        <title>Interaction between co-microsymbionts with complementary sets of symbiotic genes in legume-rhizobium systems.</title>
        <authorList>
            <person name="Safronova V."/>
            <person name="Sazanova A."/>
            <person name="Afonin A."/>
            <person name="Chirak E."/>
        </authorList>
    </citation>
    <scope>NUCLEOTIDE SEQUENCE [LARGE SCALE GENOMIC DNA]</scope>
    <source>
        <strain evidence="3 4">A18/4-1</strain>
        <plasmid evidence="3 4">p_unnamed1</plasmid>
    </source>
</reference>
<dbReference type="InterPro" id="IPR001345">
    <property type="entry name" value="PG/BPGM_mutase_AS"/>
</dbReference>
<dbReference type="Gene3D" id="3.40.50.1240">
    <property type="entry name" value="Phosphoglycerate mutase-like"/>
    <property type="match status" value="1"/>
</dbReference>
<dbReference type="PROSITE" id="PS00175">
    <property type="entry name" value="PG_MUTASE"/>
    <property type="match status" value="1"/>
</dbReference>
<organism evidence="3 4">
    <name type="scientific">Devosia neptuniae</name>
    <dbReference type="NCBI Taxonomy" id="191302"/>
    <lineage>
        <taxon>Bacteria</taxon>
        <taxon>Pseudomonadati</taxon>
        <taxon>Pseudomonadota</taxon>
        <taxon>Alphaproteobacteria</taxon>
        <taxon>Hyphomicrobiales</taxon>
        <taxon>Devosiaceae</taxon>
        <taxon>Devosia</taxon>
    </lineage>
</organism>